<dbReference type="InterPro" id="IPR018750">
    <property type="entry name" value="DUF2306_membrane"/>
</dbReference>
<feature type="transmembrane region" description="Helical" evidence="2">
    <location>
        <begin position="203"/>
        <end position="220"/>
    </location>
</feature>
<feature type="transmembrane region" description="Helical" evidence="2">
    <location>
        <begin position="160"/>
        <end position="183"/>
    </location>
</feature>
<protein>
    <submittedName>
        <fullName evidence="3">DUF2306 domain-containing protein</fullName>
    </submittedName>
</protein>
<evidence type="ECO:0000256" key="1">
    <source>
        <dbReference type="SAM" id="MobiDB-lite"/>
    </source>
</evidence>
<accession>A0A931A7U6</accession>
<feature type="transmembrane region" description="Helical" evidence="2">
    <location>
        <begin position="21"/>
        <end position="41"/>
    </location>
</feature>
<feature type="transmembrane region" description="Helical" evidence="2">
    <location>
        <begin position="95"/>
        <end position="115"/>
    </location>
</feature>
<keyword evidence="4" id="KW-1185">Reference proteome</keyword>
<dbReference type="EMBL" id="JADOGI010000008">
    <property type="protein sequence ID" value="MBF8185024.1"/>
    <property type="molecule type" value="Genomic_DNA"/>
</dbReference>
<sequence>MTERTPTSKSRWWPRSWERPWIAPLVVICVVFLAFSLPPYLAMTPRIELRESIWMLHFWLVAAHISFGSIALMACCVQVWPWFRGRFPAVHRWIGRIYVFAGVLPAGLLGVLVSVLHSQGVAAQLGNLLLSLLWLYTSWAGYRAARERRFAEHRKWMVRAFMLCFSIVVNRLWVLVTLGLAMPQLESTYKGDEIAMVQSATSAAVWLSWVVNLLIAEWWLQYRGAARRRRPATPRTPEPTAGSATGTVTEPIPQQPAAVPAGAQDARA</sequence>
<dbReference type="Proteomes" id="UP000605361">
    <property type="component" value="Unassembled WGS sequence"/>
</dbReference>
<gene>
    <name evidence="3" type="ORF">ITP53_04580</name>
</gene>
<feature type="transmembrane region" description="Helical" evidence="2">
    <location>
        <begin position="53"/>
        <end position="83"/>
    </location>
</feature>
<keyword evidence="2" id="KW-0812">Transmembrane</keyword>
<proteinExistence type="predicted"/>
<name>A0A931A7U6_9ACTN</name>
<keyword evidence="2" id="KW-1133">Transmembrane helix</keyword>
<evidence type="ECO:0000313" key="4">
    <source>
        <dbReference type="Proteomes" id="UP000605361"/>
    </source>
</evidence>
<dbReference type="AlphaFoldDB" id="A0A931A7U6"/>
<reference evidence="3" key="1">
    <citation type="submission" date="2020-11" db="EMBL/GenBank/DDBJ databases">
        <title>Whole-genome analyses of Nonomuraea sp. K274.</title>
        <authorList>
            <person name="Veyisoglu A."/>
        </authorList>
    </citation>
    <scope>NUCLEOTIDE SEQUENCE</scope>
    <source>
        <strain evidence="3">K274</strain>
    </source>
</reference>
<dbReference type="Pfam" id="PF10067">
    <property type="entry name" value="DUF2306"/>
    <property type="match status" value="1"/>
</dbReference>
<dbReference type="RefSeq" id="WP_195894008.1">
    <property type="nucleotide sequence ID" value="NZ_JADOGI010000008.1"/>
</dbReference>
<organism evidence="3 4">
    <name type="scientific">Nonomuraea cypriaca</name>
    <dbReference type="NCBI Taxonomy" id="1187855"/>
    <lineage>
        <taxon>Bacteria</taxon>
        <taxon>Bacillati</taxon>
        <taxon>Actinomycetota</taxon>
        <taxon>Actinomycetes</taxon>
        <taxon>Streptosporangiales</taxon>
        <taxon>Streptosporangiaceae</taxon>
        <taxon>Nonomuraea</taxon>
    </lineage>
</organism>
<keyword evidence="2" id="KW-0472">Membrane</keyword>
<feature type="region of interest" description="Disordered" evidence="1">
    <location>
        <begin position="229"/>
        <end position="268"/>
    </location>
</feature>
<evidence type="ECO:0000313" key="3">
    <source>
        <dbReference type="EMBL" id="MBF8185024.1"/>
    </source>
</evidence>
<feature type="compositionally biased region" description="Low complexity" evidence="1">
    <location>
        <begin position="251"/>
        <end position="268"/>
    </location>
</feature>
<evidence type="ECO:0000256" key="2">
    <source>
        <dbReference type="SAM" id="Phobius"/>
    </source>
</evidence>
<comment type="caution">
    <text evidence="3">The sequence shown here is derived from an EMBL/GenBank/DDBJ whole genome shotgun (WGS) entry which is preliminary data.</text>
</comment>
<feature type="transmembrane region" description="Helical" evidence="2">
    <location>
        <begin position="121"/>
        <end position="139"/>
    </location>
</feature>